<dbReference type="InterPro" id="IPR013320">
    <property type="entry name" value="ConA-like_dom_sf"/>
</dbReference>
<comment type="similarity">
    <text evidence="1">Belongs to the glycosyl hydrolase 32 family.</text>
</comment>
<dbReference type="CDD" id="cd18622">
    <property type="entry name" value="GH32_Inu-like"/>
    <property type="match status" value="1"/>
</dbReference>
<comment type="caution">
    <text evidence="5">The sequence shown here is derived from an EMBL/GenBank/DDBJ whole genome shotgun (WGS) entry which is preliminary data.</text>
</comment>
<keyword evidence="3" id="KW-0326">Glycosidase</keyword>
<dbReference type="GO" id="GO:0004575">
    <property type="term" value="F:sucrose alpha-glucosidase activity"/>
    <property type="evidence" value="ECO:0007669"/>
    <property type="project" value="TreeGrafter"/>
</dbReference>
<dbReference type="GO" id="GO:0005987">
    <property type="term" value="P:sucrose catabolic process"/>
    <property type="evidence" value="ECO:0007669"/>
    <property type="project" value="TreeGrafter"/>
</dbReference>
<dbReference type="PANTHER" id="PTHR42800">
    <property type="entry name" value="EXOINULINASE INUD (AFU_ORTHOLOGUE AFUA_5G00480)"/>
    <property type="match status" value="1"/>
</dbReference>
<organism evidence="5">
    <name type="scientific">freshwater metagenome</name>
    <dbReference type="NCBI Taxonomy" id="449393"/>
    <lineage>
        <taxon>unclassified sequences</taxon>
        <taxon>metagenomes</taxon>
        <taxon>ecological metagenomes</taxon>
    </lineage>
</organism>
<dbReference type="Gene3D" id="2.115.10.20">
    <property type="entry name" value="Glycosyl hydrolase domain, family 43"/>
    <property type="match status" value="1"/>
</dbReference>
<name>A0A094Q171_9ZZZZ</name>
<gene>
    <name evidence="5" type="ORF">GM50_16280</name>
</gene>
<dbReference type="SMART" id="SM00640">
    <property type="entry name" value="Glyco_32"/>
    <property type="match status" value="1"/>
</dbReference>
<evidence type="ECO:0000313" key="5">
    <source>
        <dbReference type="EMBL" id="KGA15789.1"/>
    </source>
</evidence>
<dbReference type="AlphaFoldDB" id="A0A094Q171"/>
<protein>
    <recommendedName>
        <fullName evidence="4">Glycosyl hydrolase family 32 N-terminal domain-containing protein</fullName>
    </recommendedName>
</protein>
<dbReference type="PANTHER" id="PTHR42800:SF1">
    <property type="entry name" value="EXOINULINASE INUD (AFU_ORTHOLOGUE AFUA_5G00480)"/>
    <property type="match status" value="1"/>
</dbReference>
<evidence type="ECO:0000256" key="1">
    <source>
        <dbReference type="ARBA" id="ARBA00009902"/>
    </source>
</evidence>
<feature type="domain" description="Glycosyl hydrolase family 32 N-terminal" evidence="4">
    <location>
        <begin position="10"/>
        <end position="318"/>
    </location>
</feature>
<sequence>MTLAPRPQIHFTPMRNWMNDPNGLIFYKGLYHLFFQYNPEGDQWGNMSWGHATSKNLSQWEEQPVAIEYTPTHAVFSGSMVVDYFNTTGFGSVENPAMVAIFTEHQHDEARQVQSLAYSLDDGETWKRYEANPVLDLEMKNFRDPKVTWNRVNECWVMSVVKPHEETVCFYQSDNLKEWQLLSEFTAKGSAAGIWECPDLFPLDVDGDLSTTKWVLFISVNPGGVTGGSGTFYFIGDWNGKEFTPDDVEMCWLDYGRDNYAGVTFNDAPDSRKIYLGWMNNWEYADKIPANPYRGAMTVPRELTLVTRNSKLTLLQNPVKELATAAVLDHTFVIKPESGKSGVRFARSDGRSVEVGYDPARQMIYLDRTAIWFDFSSARIESAHFDSQGAEFSVRVIIDSSSIEIFVSGGRLAMTDLLVPGEIPSLITAF</sequence>
<dbReference type="InterPro" id="IPR001362">
    <property type="entry name" value="Glyco_hydro_32"/>
</dbReference>
<dbReference type="GO" id="GO:0005737">
    <property type="term" value="C:cytoplasm"/>
    <property type="evidence" value="ECO:0007669"/>
    <property type="project" value="TreeGrafter"/>
</dbReference>
<accession>A0A094Q171</accession>
<keyword evidence="2" id="KW-0378">Hydrolase</keyword>
<dbReference type="InterPro" id="IPR023296">
    <property type="entry name" value="Glyco_hydro_beta-prop_sf"/>
</dbReference>
<dbReference type="EMBL" id="JNSK01000084">
    <property type="protein sequence ID" value="KGA15789.1"/>
    <property type="molecule type" value="Genomic_DNA"/>
</dbReference>
<dbReference type="Pfam" id="PF00251">
    <property type="entry name" value="Glyco_hydro_32N"/>
    <property type="match status" value="1"/>
</dbReference>
<evidence type="ECO:0000256" key="2">
    <source>
        <dbReference type="ARBA" id="ARBA00022801"/>
    </source>
</evidence>
<dbReference type="InterPro" id="IPR018053">
    <property type="entry name" value="Glyco_hydro_32_AS"/>
</dbReference>
<reference evidence="5" key="1">
    <citation type="submission" date="2014-05" db="EMBL/GenBank/DDBJ databases">
        <title>Key roles for freshwater Actinobacteria revealed by deep metagenomic sequencing.</title>
        <authorList>
            <person name="Ghai R."/>
            <person name="Mizuno C.M."/>
            <person name="Picazo A."/>
            <person name="Camacho A."/>
            <person name="Rodriguez-Valera F."/>
        </authorList>
    </citation>
    <scope>NUCLEOTIDE SEQUENCE</scope>
</reference>
<dbReference type="SUPFAM" id="SSF75005">
    <property type="entry name" value="Arabinanase/levansucrase/invertase"/>
    <property type="match status" value="1"/>
</dbReference>
<evidence type="ECO:0000256" key="3">
    <source>
        <dbReference type="ARBA" id="ARBA00023295"/>
    </source>
</evidence>
<proteinExistence type="inferred from homology"/>
<dbReference type="PROSITE" id="PS00609">
    <property type="entry name" value="GLYCOSYL_HYDROL_F32"/>
    <property type="match status" value="1"/>
</dbReference>
<dbReference type="InterPro" id="IPR013148">
    <property type="entry name" value="Glyco_hydro_32_N"/>
</dbReference>
<evidence type="ECO:0000259" key="4">
    <source>
        <dbReference type="Pfam" id="PF00251"/>
    </source>
</evidence>
<dbReference type="SUPFAM" id="SSF49899">
    <property type="entry name" value="Concanavalin A-like lectins/glucanases"/>
    <property type="match status" value="1"/>
</dbReference>